<keyword evidence="3" id="KW-1185">Reference proteome</keyword>
<evidence type="ECO:0000313" key="2">
    <source>
        <dbReference type="EMBL" id="MBP1468294.1"/>
    </source>
</evidence>
<reference evidence="2 3" key="1">
    <citation type="submission" date="2021-03" db="EMBL/GenBank/DDBJ databases">
        <authorList>
            <person name="Grouzdev D.S."/>
        </authorList>
    </citation>
    <scope>NUCLEOTIDE SEQUENCE [LARGE SCALE GENOMIC DNA]</scope>
    <source>
        <strain evidence="2 3">M50-1</strain>
    </source>
</reference>
<proteinExistence type="predicted"/>
<dbReference type="Proteomes" id="UP001193081">
    <property type="component" value="Unassembled WGS sequence"/>
</dbReference>
<keyword evidence="1" id="KW-1133">Transmembrane helix</keyword>
<keyword evidence="1" id="KW-0812">Transmembrane</keyword>
<evidence type="ECO:0008006" key="4">
    <source>
        <dbReference type="Google" id="ProtNLM"/>
    </source>
</evidence>
<keyword evidence="1" id="KW-0472">Membrane</keyword>
<evidence type="ECO:0000313" key="3">
    <source>
        <dbReference type="Proteomes" id="UP001193081"/>
    </source>
</evidence>
<feature type="transmembrane region" description="Helical" evidence="1">
    <location>
        <begin position="27"/>
        <end position="45"/>
    </location>
</feature>
<comment type="caution">
    <text evidence="2">The sequence shown here is derived from an EMBL/GenBank/DDBJ whole genome shotgun (WGS) entry which is preliminary data.</text>
</comment>
<accession>A0ABS4DFS5</accession>
<gene>
    <name evidence="2" type="ORF">EYB53_021465</name>
</gene>
<protein>
    <recommendedName>
        <fullName evidence="4">Glycine zipper family protein</fullName>
    </recommendedName>
</protein>
<evidence type="ECO:0000256" key="1">
    <source>
        <dbReference type="SAM" id="Phobius"/>
    </source>
</evidence>
<dbReference type="RefSeq" id="WP_135480903.1">
    <property type="nucleotide sequence ID" value="NZ_SIJK02000063.1"/>
</dbReference>
<sequence>MSQDNDHTGAVGAGDESAAARLRNTNFGVGISIGAGLGIVAGLLFGDMLSGMVCGAGIGIVVDAVRNLRSSVG</sequence>
<dbReference type="EMBL" id="SIJK02000063">
    <property type="protein sequence ID" value="MBP1468294.1"/>
    <property type="molecule type" value="Genomic_DNA"/>
</dbReference>
<organism evidence="2 3">
    <name type="scientific">Candidatus Chloroploca mongolica</name>
    <dbReference type="NCBI Taxonomy" id="2528176"/>
    <lineage>
        <taxon>Bacteria</taxon>
        <taxon>Bacillati</taxon>
        <taxon>Chloroflexota</taxon>
        <taxon>Chloroflexia</taxon>
        <taxon>Chloroflexales</taxon>
        <taxon>Chloroflexineae</taxon>
        <taxon>Oscillochloridaceae</taxon>
        <taxon>Candidatus Chloroploca</taxon>
    </lineage>
</organism>
<name>A0ABS4DFS5_9CHLR</name>